<dbReference type="InterPro" id="IPR051453">
    <property type="entry name" value="MBL_Glyoxalase_II"/>
</dbReference>
<reference evidence="2" key="1">
    <citation type="journal article" date="2021" name="PeerJ">
        <title>Extensive microbial diversity within the chicken gut microbiome revealed by metagenomics and culture.</title>
        <authorList>
            <person name="Gilroy R."/>
            <person name="Ravi A."/>
            <person name="Getino M."/>
            <person name="Pursley I."/>
            <person name="Horton D.L."/>
            <person name="Alikhan N.F."/>
            <person name="Baker D."/>
            <person name="Gharbi K."/>
            <person name="Hall N."/>
            <person name="Watson M."/>
            <person name="Adriaenssens E.M."/>
            <person name="Foster-Nyarko E."/>
            <person name="Jarju S."/>
            <person name="Secka A."/>
            <person name="Antonio M."/>
            <person name="Oren A."/>
            <person name="Chaudhuri R.R."/>
            <person name="La Ragione R."/>
            <person name="Hildebrand F."/>
            <person name="Pallen M.J."/>
        </authorList>
    </citation>
    <scope>NUCLEOTIDE SEQUENCE</scope>
    <source>
        <strain evidence="2">ChiGjej1B1-98</strain>
    </source>
</reference>
<gene>
    <name evidence="2" type="ORF">H9830_12085</name>
</gene>
<dbReference type="Proteomes" id="UP000824005">
    <property type="component" value="Unassembled WGS sequence"/>
</dbReference>
<dbReference type="Pfam" id="PF00753">
    <property type="entry name" value="Lactamase_B"/>
    <property type="match status" value="1"/>
</dbReference>
<protein>
    <submittedName>
        <fullName evidence="2">MBL fold metallo-hydrolase</fullName>
    </submittedName>
</protein>
<reference evidence="2" key="2">
    <citation type="submission" date="2021-04" db="EMBL/GenBank/DDBJ databases">
        <authorList>
            <person name="Gilroy R."/>
        </authorList>
    </citation>
    <scope>NUCLEOTIDE SEQUENCE</scope>
    <source>
        <strain evidence="2">ChiGjej1B1-98</strain>
    </source>
</reference>
<dbReference type="Gene3D" id="3.60.15.10">
    <property type="entry name" value="Ribonuclease Z/Hydroxyacylglutathione hydrolase-like"/>
    <property type="match status" value="1"/>
</dbReference>
<sequence>MHNAVYLITAKASGEQILIDAADDIDALESLLREGAADTNRPATLRLIVTTHAHWDHTRAIAALAARTGAKVAIGRDDAQQLLEERDISADVLLDHEDRVEVEGAAFDVIALRGHTPGSVALATTEGHPFLLFTGDSLFPGGLGNTGNDPERFAQLFDDVTSRLFDRFGDETRVLPGHGEATTLGAERPALPAWRERGW</sequence>
<comment type="caution">
    <text evidence="2">The sequence shown here is derived from an EMBL/GenBank/DDBJ whole genome shotgun (WGS) entry which is preliminary data.</text>
</comment>
<evidence type="ECO:0000259" key="1">
    <source>
        <dbReference type="SMART" id="SM00849"/>
    </source>
</evidence>
<dbReference type="SMART" id="SM00849">
    <property type="entry name" value="Lactamase_B"/>
    <property type="match status" value="1"/>
</dbReference>
<organism evidence="2 3">
    <name type="scientific">Candidatus Agrococcus pullicola</name>
    <dbReference type="NCBI Taxonomy" id="2838429"/>
    <lineage>
        <taxon>Bacteria</taxon>
        <taxon>Bacillati</taxon>
        <taxon>Actinomycetota</taxon>
        <taxon>Actinomycetes</taxon>
        <taxon>Micrococcales</taxon>
        <taxon>Microbacteriaceae</taxon>
        <taxon>Agrococcus</taxon>
    </lineage>
</organism>
<dbReference type="EMBL" id="DXDC01000365">
    <property type="protein sequence ID" value="HIY67003.1"/>
    <property type="molecule type" value="Genomic_DNA"/>
</dbReference>
<name>A0A9D1YXA4_9MICO</name>
<dbReference type="PANTHER" id="PTHR46233">
    <property type="entry name" value="HYDROXYACYLGLUTATHIONE HYDROLASE GLOC"/>
    <property type="match status" value="1"/>
</dbReference>
<accession>A0A9D1YXA4</accession>
<feature type="domain" description="Metallo-beta-lactamase" evidence="1">
    <location>
        <begin position="2"/>
        <end position="178"/>
    </location>
</feature>
<evidence type="ECO:0000313" key="3">
    <source>
        <dbReference type="Proteomes" id="UP000824005"/>
    </source>
</evidence>
<dbReference type="PANTHER" id="PTHR46233:SF1">
    <property type="entry name" value="CONSERVED PROTEIN"/>
    <property type="match status" value="1"/>
</dbReference>
<dbReference type="SUPFAM" id="SSF56281">
    <property type="entry name" value="Metallo-hydrolase/oxidoreductase"/>
    <property type="match status" value="1"/>
</dbReference>
<dbReference type="InterPro" id="IPR036866">
    <property type="entry name" value="RibonucZ/Hydroxyglut_hydro"/>
</dbReference>
<dbReference type="CDD" id="cd06262">
    <property type="entry name" value="metallo-hydrolase-like_MBL-fold"/>
    <property type="match status" value="1"/>
</dbReference>
<dbReference type="InterPro" id="IPR001279">
    <property type="entry name" value="Metallo-B-lactamas"/>
</dbReference>
<proteinExistence type="predicted"/>
<dbReference type="AlphaFoldDB" id="A0A9D1YXA4"/>
<evidence type="ECO:0000313" key="2">
    <source>
        <dbReference type="EMBL" id="HIY67003.1"/>
    </source>
</evidence>